<dbReference type="InterPro" id="IPR036514">
    <property type="entry name" value="SGNH_hydro_sf"/>
</dbReference>
<dbReference type="CDD" id="cd00229">
    <property type="entry name" value="SGNH_hydrolase"/>
    <property type="match status" value="1"/>
</dbReference>
<evidence type="ECO:0000313" key="2">
    <source>
        <dbReference type="Proteomes" id="UP000605568"/>
    </source>
</evidence>
<accession>A0ABQ3MU23</accession>
<organism evidence="1 2">
    <name type="scientific">Lentzea cavernae</name>
    <dbReference type="NCBI Taxonomy" id="2020703"/>
    <lineage>
        <taxon>Bacteria</taxon>
        <taxon>Bacillati</taxon>
        <taxon>Actinomycetota</taxon>
        <taxon>Actinomycetes</taxon>
        <taxon>Pseudonocardiales</taxon>
        <taxon>Pseudonocardiaceae</taxon>
        <taxon>Lentzea</taxon>
    </lineage>
</organism>
<dbReference type="Proteomes" id="UP000605568">
    <property type="component" value="Unassembled WGS sequence"/>
</dbReference>
<dbReference type="Gene3D" id="3.40.50.1110">
    <property type="entry name" value="SGNH hydrolase"/>
    <property type="match status" value="1"/>
</dbReference>
<sequence>MAAVVVQRGHHALRLLVLGDSLSFFGPSGPLPADHPQLWHNVCASALGGSAELAAGFGWTARDAWWALTGDPRIWSLLPRTDVLVFAVGSMDTLPSPLPTYLREGLRYVRPDWLRRRVRAGYQFVQPRLAPYTRASLPPALTARYLRDMLQSVRNLQYTMPAVGIVPSVHRAATYAYAHQGHAAAVAAVRGWASGADVPLLDLPAVIGEHVRSGAGNPDGMHWGWEGHELVGKAMAELISSPGFISSVALSPSDE</sequence>
<proteinExistence type="predicted"/>
<name>A0ABQ3MU23_9PSEU</name>
<reference evidence="2" key="1">
    <citation type="journal article" date="2019" name="Int. J. Syst. Evol. Microbiol.">
        <title>The Global Catalogue of Microorganisms (GCM) 10K type strain sequencing project: providing services to taxonomists for standard genome sequencing and annotation.</title>
        <authorList>
            <consortium name="The Broad Institute Genomics Platform"/>
            <consortium name="The Broad Institute Genome Sequencing Center for Infectious Disease"/>
            <person name="Wu L."/>
            <person name="Ma J."/>
        </authorList>
    </citation>
    <scope>NUCLEOTIDE SEQUENCE [LARGE SCALE GENOMIC DNA]</scope>
    <source>
        <strain evidence="2">CGMCC 4.7367</strain>
    </source>
</reference>
<comment type="caution">
    <text evidence="1">The sequence shown here is derived from an EMBL/GenBank/DDBJ whole genome shotgun (WGS) entry which is preliminary data.</text>
</comment>
<evidence type="ECO:0000313" key="1">
    <source>
        <dbReference type="EMBL" id="GHH62642.1"/>
    </source>
</evidence>
<gene>
    <name evidence="1" type="ORF">GCM10017774_90770</name>
</gene>
<keyword evidence="2" id="KW-1185">Reference proteome</keyword>
<protein>
    <submittedName>
        <fullName evidence="1">Lysophospholipase</fullName>
    </submittedName>
</protein>
<dbReference type="EMBL" id="BNAR01000029">
    <property type="protein sequence ID" value="GHH62642.1"/>
    <property type="molecule type" value="Genomic_DNA"/>
</dbReference>
<dbReference type="SUPFAM" id="SSF52266">
    <property type="entry name" value="SGNH hydrolase"/>
    <property type="match status" value="1"/>
</dbReference>
<dbReference type="InterPro" id="IPR050023">
    <property type="entry name" value="OctT"/>
</dbReference>
<dbReference type="RefSeq" id="WP_229905661.1">
    <property type="nucleotide sequence ID" value="NZ_BNAR01000029.1"/>
</dbReference>
<dbReference type="NCBIfam" id="NF043016">
    <property type="entry name" value="DigluglyOctase"/>
    <property type="match status" value="1"/>
</dbReference>